<dbReference type="STRING" id="75743.A0A401QG68"/>
<evidence type="ECO:0000313" key="1">
    <source>
        <dbReference type="EMBL" id="GCB84343.1"/>
    </source>
</evidence>
<dbReference type="SUPFAM" id="SSF48371">
    <property type="entry name" value="ARM repeat"/>
    <property type="match status" value="1"/>
</dbReference>
<organism evidence="1 2">
    <name type="scientific">Scyliorhinus torazame</name>
    <name type="common">Cloudy catshark</name>
    <name type="synonym">Catulus torazame</name>
    <dbReference type="NCBI Taxonomy" id="75743"/>
    <lineage>
        <taxon>Eukaryota</taxon>
        <taxon>Metazoa</taxon>
        <taxon>Chordata</taxon>
        <taxon>Craniata</taxon>
        <taxon>Vertebrata</taxon>
        <taxon>Chondrichthyes</taxon>
        <taxon>Elasmobranchii</taxon>
        <taxon>Galeomorphii</taxon>
        <taxon>Galeoidea</taxon>
        <taxon>Carcharhiniformes</taxon>
        <taxon>Scyliorhinidae</taxon>
        <taxon>Scyliorhinus</taxon>
    </lineage>
</organism>
<accession>A0A401QG68</accession>
<evidence type="ECO:0000313" key="2">
    <source>
        <dbReference type="Proteomes" id="UP000288216"/>
    </source>
</evidence>
<proteinExistence type="predicted"/>
<feature type="non-terminal residue" evidence="1">
    <location>
        <position position="129"/>
    </location>
</feature>
<evidence type="ECO:0008006" key="3">
    <source>
        <dbReference type="Google" id="ProtNLM"/>
    </source>
</evidence>
<dbReference type="EMBL" id="BFAA01060714">
    <property type="protein sequence ID" value="GCB84343.1"/>
    <property type="molecule type" value="Genomic_DNA"/>
</dbReference>
<name>A0A401QG68_SCYTO</name>
<dbReference type="InterPro" id="IPR016024">
    <property type="entry name" value="ARM-type_fold"/>
</dbReference>
<dbReference type="Proteomes" id="UP000288216">
    <property type="component" value="Unassembled WGS sequence"/>
</dbReference>
<protein>
    <recommendedName>
        <fullName evidence="3">Condensin complex subunit 1 C-terminal domain-containing protein</fullName>
    </recommendedName>
</protein>
<dbReference type="GO" id="GO:0000779">
    <property type="term" value="C:condensed chromosome, centromeric region"/>
    <property type="evidence" value="ECO:0007669"/>
    <property type="project" value="TreeGrafter"/>
</dbReference>
<dbReference type="GO" id="GO:0042393">
    <property type="term" value="F:histone binding"/>
    <property type="evidence" value="ECO:0007669"/>
    <property type="project" value="TreeGrafter"/>
</dbReference>
<dbReference type="AlphaFoldDB" id="A0A401QG68"/>
<dbReference type="PANTHER" id="PTHR14222">
    <property type="entry name" value="CONDENSIN"/>
    <property type="match status" value="1"/>
</dbReference>
<dbReference type="OMA" id="MVSHDFC"/>
<reference evidence="1 2" key="1">
    <citation type="journal article" date="2018" name="Nat. Ecol. Evol.">
        <title>Shark genomes provide insights into elasmobranch evolution and the origin of vertebrates.</title>
        <authorList>
            <person name="Hara Y"/>
            <person name="Yamaguchi K"/>
            <person name="Onimaru K"/>
            <person name="Kadota M"/>
            <person name="Koyanagi M"/>
            <person name="Keeley SD"/>
            <person name="Tatsumi K"/>
            <person name="Tanaka K"/>
            <person name="Motone F"/>
            <person name="Kageyama Y"/>
            <person name="Nozu R"/>
            <person name="Adachi N"/>
            <person name="Nishimura O"/>
            <person name="Nakagawa R"/>
            <person name="Tanegashima C"/>
            <person name="Kiyatake I"/>
            <person name="Matsumoto R"/>
            <person name="Murakumo K"/>
            <person name="Nishida K"/>
            <person name="Terakita A"/>
            <person name="Kuratani S"/>
            <person name="Sato K"/>
            <person name="Hyodo S Kuraku.S."/>
        </authorList>
    </citation>
    <scope>NUCLEOTIDE SEQUENCE [LARGE SCALE GENOMIC DNA]</scope>
</reference>
<dbReference type="InterPro" id="IPR026971">
    <property type="entry name" value="CND1/NCAPD3"/>
</dbReference>
<gene>
    <name evidence="1" type="ORF">scyTo_0024891</name>
</gene>
<comment type="caution">
    <text evidence="1">The sequence shown here is derived from an EMBL/GenBank/DDBJ whole genome shotgun (WGS) entry which is preliminary data.</text>
</comment>
<dbReference type="OrthoDB" id="436262at2759"/>
<keyword evidence="2" id="KW-1185">Reference proteome</keyword>
<dbReference type="PANTHER" id="PTHR14222:SF2">
    <property type="entry name" value="CONDENSIN COMPLEX SUBUNIT 1"/>
    <property type="match status" value="1"/>
</dbReference>
<dbReference type="GO" id="GO:0010032">
    <property type="term" value="P:meiotic chromosome condensation"/>
    <property type="evidence" value="ECO:0007669"/>
    <property type="project" value="TreeGrafter"/>
</dbReference>
<sequence length="129" mass="14356">MQRASGIEEELGLTEASADDTEAELVRSICEAELLDDRQLLSAFVPLIVKICTNPGRYNDPDLCTASCLALCKIAMVSHDFCEKHLRLLFTMLEKSALPSIRANTMVALGDLSFRFPNLIEPWTPHLYA</sequence>
<dbReference type="GO" id="GO:0000796">
    <property type="term" value="C:condensin complex"/>
    <property type="evidence" value="ECO:0007669"/>
    <property type="project" value="TreeGrafter"/>
</dbReference>
<dbReference type="GO" id="GO:0007076">
    <property type="term" value="P:mitotic chromosome condensation"/>
    <property type="evidence" value="ECO:0007669"/>
    <property type="project" value="InterPro"/>
</dbReference>